<dbReference type="PRINTS" id="PR00081">
    <property type="entry name" value="GDHRDH"/>
</dbReference>
<comment type="similarity">
    <text evidence="1">Belongs to the short-chain dehydrogenases/reductases (SDR) family.</text>
</comment>
<comment type="caution">
    <text evidence="3">The sequence shown here is derived from an EMBL/GenBank/DDBJ whole genome shotgun (WGS) entry which is preliminary data.</text>
</comment>
<dbReference type="PANTHER" id="PTHR43639">
    <property type="entry name" value="OXIDOREDUCTASE, SHORT-CHAIN DEHYDROGENASE/REDUCTASE FAMILY (AFU_ORTHOLOGUE AFUA_5G02870)"/>
    <property type="match status" value="1"/>
</dbReference>
<sequence length="164" mass="16747">MDVLVNNAGIYPAVATDATSEEDFDAVYAINVKAPYFLVAELAPEMAQRGDGAIVNVSTMVAEFGLPGMGLYGSSKAALVLLTKAWAAEFGPRGVRVNVVSPGPVRTAGTQPMGDDLDELASGAPAGRVGLAEEVAEAIAFLATGRSSFVHGALLPVDGGRIAV</sequence>
<dbReference type="Gene3D" id="3.40.50.720">
    <property type="entry name" value="NAD(P)-binding Rossmann-like Domain"/>
    <property type="match status" value="1"/>
</dbReference>
<proteinExistence type="inferred from homology"/>
<dbReference type="PANTHER" id="PTHR43639:SF1">
    <property type="entry name" value="SHORT-CHAIN DEHYDROGENASE_REDUCTASE FAMILY PROTEIN"/>
    <property type="match status" value="1"/>
</dbReference>
<organism evidence="3 4">
    <name type="scientific">Asanoa siamensis</name>
    <dbReference type="NCBI Taxonomy" id="926357"/>
    <lineage>
        <taxon>Bacteria</taxon>
        <taxon>Bacillati</taxon>
        <taxon>Actinomycetota</taxon>
        <taxon>Actinomycetes</taxon>
        <taxon>Micromonosporales</taxon>
        <taxon>Micromonosporaceae</taxon>
        <taxon>Asanoa</taxon>
    </lineage>
</organism>
<dbReference type="Pfam" id="PF13561">
    <property type="entry name" value="adh_short_C2"/>
    <property type="match status" value="1"/>
</dbReference>
<dbReference type="InterPro" id="IPR002347">
    <property type="entry name" value="SDR_fam"/>
</dbReference>
<keyword evidence="2" id="KW-0560">Oxidoreductase</keyword>
<dbReference type="Proteomes" id="UP000604117">
    <property type="component" value="Unassembled WGS sequence"/>
</dbReference>
<reference evidence="3 4" key="1">
    <citation type="submission" date="2021-01" db="EMBL/GenBank/DDBJ databases">
        <title>Whole genome shotgun sequence of Asanoa siamensis NBRC 107932.</title>
        <authorList>
            <person name="Komaki H."/>
            <person name="Tamura T."/>
        </authorList>
    </citation>
    <scope>NUCLEOTIDE SEQUENCE [LARGE SCALE GENOMIC DNA]</scope>
    <source>
        <strain evidence="3 4">NBRC 107932</strain>
    </source>
</reference>
<gene>
    <name evidence="3" type="ORF">Asi02nite_05420</name>
</gene>
<keyword evidence="4" id="KW-1185">Reference proteome</keyword>
<dbReference type="InterPro" id="IPR036291">
    <property type="entry name" value="NAD(P)-bd_dom_sf"/>
</dbReference>
<dbReference type="EMBL" id="BONE01000003">
    <property type="protein sequence ID" value="GIF71024.1"/>
    <property type="molecule type" value="Genomic_DNA"/>
</dbReference>
<protein>
    <submittedName>
        <fullName evidence="3">Uncharacterized protein</fullName>
    </submittedName>
</protein>
<evidence type="ECO:0000313" key="3">
    <source>
        <dbReference type="EMBL" id="GIF71024.1"/>
    </source>
</evidence>
<evidence type="ECO:0000313" key="4">
    <source>
        <dbReference type="Proteomes" id="UP000604117"/>
    </source>
</evidence>
<name>A0ABQ4CI96_9ACTN</name>
<accession>A0ABQ4CI96</accession>
<evidence type="ECO:0000256" key="2">
    <source>
        <dbReference type="ARBA" id="ARBA00023002"/>
    </source>
</evidence>
<dbReference type="SUPFAM" id="SSF51735">
    <property type="entry name" value="NAD(P)-binding Rossmann-fold domains"/>
    <property type="match status" value="1"/>
</dbReference>
<evidence type="ECO:0000256" key="1">
    <source>
        <dbReference type="ARBA" id="ARBA00006484"/>
    </source>
</evidence>
<dbReference type="CDD" id="cd05233">
    <property type="entry name" value="SDR_c"/>
    <property type="match status" value="1"/>
</dbReference>